<dbReference type="HOGENOM" id="CLU_2993573_0_0_5"/>
<dbReference type="EMBL" id="CP006879">
    <property type="protein sequence ID" value="AJD43742.1"/>
    <property type="molecule type" value="Genomic_DNA"/>
</dbReference>
<evidence type="ECO:0000313" key="1">
    <source>
        <dbReference type="EMBL" id="AJD43742.1"/>
    </source>
</evidence>
<gene>
    <name evidence="1" type="ORF">RGR602_PB00205</name>
</gene>
<dbReference type="AlphaFoldDB" id="A0A0B4XB19"/>
<name>A0A0B4XB19_9HYPH</name>
<proteinExistence type="predicted"/>
<reference evidence="1 2" key="1">
    <citation type="submission" date="2013-11" db="EMBL/GenBank/DDBJ databases">
        <title>Complete genome sequence of Rhizobium gallicum bv. gallicum R602.</title>
        <authorList>
            <person name="Bustos P."/>
            <person name="Santamaria R.I."/>
            <person name="Lozano L."/>
            <person name="Acosta J.L."/>
            <person name="Ormeno-Orrillo E."/>
            <person name="Rogel M.A."/>
            <person name="Romero D."/>
            <person name="Cevallos M.A."/>
            <person name="Martinez-Romero E."/>
            <person name="Gonzalez V."/>
        </authorList>
    </citation>
    <scope>NUCLEOTIDE SEQUENCE [LARGE SCALE GENOMIC DNA]</scope>
    <source>
        <strain evidence="1 2">R602</strain>
        <plasmid evidence="1 2">pRgalR602b</plasmid>
    </source>
</reference>
<organism evidence="1 2">
    <name type="scientific">Rhizobium gallicum bv. gallicum R602sp</name>
    <dbReference type="NCBI Taxonomy" id="1041138"/>
    <lineage>
        <taxon>Bacteria</taxon>
        <taxon>Pseudomonadati</taxon>
        <taxon>Pseudomonadota</taxon>
        <taxon>Alphaproteobacteria</taxon>
        <taxon>Hyphomicrobiales</taxon>
        <taxon>Rhizobiaceae</taxon>
        <taxon>Rhizobium/Agrobacterium group</taxon>
        <taxon>Rhizobium</taxon>
    </lineage>
</organism>
<geneLocation type="plasmid" evidence="1 2">
    <name>pRgalR602b</name>
</geneLocation>
<sequence>MASARSSAGLKSVAPCGPSLTTAAKSSYRPVTMMWRAIRSSTICPVKSDYKSISYVL</sequence>
<keyword evidence="2" id="KW-1185">Reference proteome</keyword>
<keyword evidence="1" id="KW-0614">Plasmid</keyword>
<protein>
    <submittedName>
        <fullName evidence="1">Uncharacterized protein</fullName>
    </submittedName>
</protein>
<evidence type="ECO:0000313" key="2">
    <source>
        <dbReference type="Proteomes" id="UP000031368"/>
    </source>
</evidence>
<dbReference type="Proteomes" id="UP000031368">
    <property type="component" value="Plasmid pRgalR602b"/>
</dbReference>
<dbReference type="KEGG" id="rga:RGR602_PB00205"/>
<accession>A0A0B4XB19</accession>